<sequence>MRTIRIPNPILLAAAIVIGSSGLALAQTSGEDPHHPANSSPATPEPGTEGMTGQGQGAMPGSGMMPGGMIGRGMMQPGMMGGMPPMGMRGQMMKIMFAIADTDEDGALSFEEVTAIHKRIFGSVDANKDGKVTPEEMRAFWGQ</sequence>
<dbReference type="EMBL" id="JAEUAK010000009">
    <property type="protein sequence ID" value="MBW9055204.1"/>
    <property type="molecule type" value="Genomic_DNA"/>
</dbReference>
<gene>
    <name evidence="4" type="ORF">JNB85_22625</name>
</gene>
<keyword evidence="5" id="KW-1185">Reference proteome</keyword>
<feature type="compositionally biased region" description="Low complexity" evidence="1">
    <location>
        <begin position="72"/>
        <end position="81"/>
    </location>
</feature>
<dbReference type="Gene3D" id="1.10.238.10">
    <property type="entry name" value="EF-hand"/>
    <property type="match status" value="1"/>
</dbReference>
<evidence type="ECO:0000256" key="2">
    <source>
        <dbReference type="SAM" id="SignalP"/>
    </source>
</evidence>
<name>A0ABS7GYY8_9HYPH</name>
<dbReference type="PROSITE" id="PS00018">
    <property type="entry name" value="EF_HAND_1"/>
    <property type="match status" value="2"/>
</dbReference>
<reference evidence="4 5" key="1">
    <citation type="journal article" date="2021" name="MBio">
        <title>Poor Competitiveness of Bradyrhizobium in Pigeon Pea Root Colonization in Indian Soils.</title>
        <authorList>
            <person name="Chalasani D."/>
            <person name="Basu A."/>
            <person name="Pullabhotla S.V.S.R.N."/>
            <person name="Jorrin B."/>
            <person name="Neal A.L."/>
            <person name="Poole P.S."/>
            <person name="Podile A.R."/>
            <person name="Tkacz A."/>
        </authorList>
    </citation>
    <scope>NUCLEOTIDE SEQUENCE [LARGE SCALE GENOMIC DNA]</scope>
    <source>
        <strain evidence="4 5">HU56</strain>
    </source>
</reference>
<evidence type="ECO:0000256" key="1">
    <source>
        <dbReference type="SAM" id="MobiDB-lite"/>
    </source>
</evidence>
<feature type="domain" description="EF-hand" evidence="3">
    <location>
        <begin position="88"/>
        <end position="123"/>
    </location>
</feature>
<proteinExistence type="predicted"/>
<organism evidence="4 5">
    <name type="scientific">Rhizobium mesosinicum</name>
    <dbReference type="NCBI Taxonomy" id="335017"/>
    <lineage>
        <taxon>Bacteria</taxon>
        <taxon>Pseudomonadati</taxon>
        <taxon>Pseudomonadota</taxon>
        <taxon>Alphaproteobacteria</taxon>
        <taxon>Hyphomicrobiales</taxon>
        <taxon>Rhizobiaceae</taxon>
        <taxon>Rhizobium/Agrobacterium group</taxon>
        <taxon>Rhizobium</taxon>
    </lineage>
</organism>
<feature type="compositionally biased region" description="Gly residues" evidence="1">
    <location>
        <begin position="50"/>
        <end position="71"/>
    </location>
</feature>
<dbReference type="SUPFAM" id="SSF47473">
    <property type="entry name" value="EF-hand"/>
    <property type="match status" value="1"/>
</dbReference>
<dbReference type="InterPro" id="IPR011992">
    <property type="entry name" value="EF-hand-dom_pair"/>
</dbReference>
<keyword evidence="2" id="KW-0732">Signal</keyword>
<comment type="caution">
    <text evidence="4">The sequence shown here is derived from an EMBL/GenBank/DDBJ whole genome shotgun (WGS) entry which is preliminary data.</text>
</comment>
<accession>A0ABS7GYY8</accession>
<dbReference type="Proteomes" id="UP000717752">
    <property type="component" value="Unassembled WGS sequence"/>
</dbReference>
<feature type="signal peptide" evidence="2">
    <location>
        <begin position="1"/>
        <end position="26"/>
    </location>
</feature>
<dbReference type="Pfam" id="PF13202">
    <property type="entry name" value="EF-hand_5"/>
    <property type="match status" value="2"/>
</dbReference>
<dbReference type="CDD" id="cd00051">
    <property type="entry name" value="EFh"/>
    <property type="match status" value="1"/>
</dbReference>
<dbReference type="RefSeq" id="WP_220336527.1">
    <property type="nucleotide sequence ID" value="NZ_JAEUAK010000009.1"/>
</dbReference>
<feature type="chain" id="PRO_5046229776" evidence="2">
    <location>
        <begin position="27"/>
        <end position="143"/>
    </location>
</feature>
<dbReference type="InterPro" id="IPR002048">
    <property type="entry name" value="EF_hand_dom"/>
</dbReference>
<evidence type="ECO:0000259" key="3">
    <source>
        <dbReference type="PROSITE" id="PS50222"/>
    </source>
</evidence>
<evidence type="ECO:0000313" key="4">
    <source>
        <dbReference type="EMBL" id="MBW9055204.1"/>
    </source>
</evidence>
<feature type="region of interest" description="Disordered" evidence="1">
    <location>
        <begin position="26"/>
        <end position="81"/>
    </location>
</feature>
<protein>
    <submittedName>
        <fullName evidence="4">EF-hand domain-containing protein</fullName>
    </submittedName>
</protein>
<dbReference type="InterPro" id="IPR018247">
    <property type="entry name" value="EF_Hand_1_Ca_BS"/>
</dbReference>
<evidence type="ECO:0000313" key="5">
    <source>
        <dbReference type="Proteomes" id="UP000717752"/>
    </source>
</evidence>
<dbReference type="PROSITE" id="PS50222">
    <property type="entry name" value="EF_HAND_2"/>
    <property type="match status" value="1"/>
</dbReference>